<evidence type="ECO:0000256" key="5">
    <source>
        <dbReference type="SAM" id="MobiDB-lite"/>
    </source>
</evidence>
<reference evidence="7 8" key="1">
    <citation type="submission" date="2017-09" db="EMBL/GenBank/DDBJ databases">
        <authorList>
            <consortium name="International Durum Wheat Genome Sequencing Consortium (IDWGSC)"/>
            <person name="Milanesi L."/>
        </authorList>
    </citation>
    <scope>NUCLEOTIDE SEQUENCE [LARGE SCALE GENOMIC DNA]</scope>
    <source>
        <strain evidence="8">cv. Svevo</strain>
    </source>
</reference>
<name>A0A9R0VSN5_TRITD</name>
<keyword evidence="1" id="KW-0813">Transport</keyword>
<evidence type="ECO:0000259" key="6">
    <source>
        <dbReference type="Pfam" id="PF06472"/>
    </source>
</evidence>
<gene>
    <name evidence="7" type="ORF">TRITD_3Av1G278960</name>
</gene>
<dbReference type="PANTHER" id="PTHR11384:SF59">
    <property type="entry name" value="LYSOSOMAL COBALAMIN TRANSPORTER ABCD4"/>
    <property type="match status" value="1"/>
</dbReference>
<dbReference type="GO" id="GO:0006635">
    <property type="term" value="P:fatty acid beta-oxidation"/>
    <property type="evidence" value="ECO:0007669"/>
    <property type="project" value="TreeGrafter"/>
</dbReference>
<keyword evidence="4" id="KW-0472">Membrane</keyword>
<dbReference type="GO" id="GO:0005524">
    <property type="term" value="F:ATP binding"/>
    <property type="evidence" value="ECO:0007669"/>
    <property type="project" value="InterPro"/>
</dbReference>
<keyword evidence="2" id="KW-0812">Transmembrane</keyword>
<evidence type="ECO:0000256" key="2">
    <source>
        <dbReference type="ARBA" id="ARBA00022692"/>
    </source>
</evidence>
<dbReference type="GO" id="GO:0005778">
    <property type="term" value="C:peroxisomal membrane"/>
    <property type="evidence" value="ECO:0007669"/>
    <property type="project" value="TreeGrafter"/>
</dbReference>
<dbReference type="Proteomes" id="UP000324705">
    <property type="component" value="Chromosome 3A"/>
</dbReference>
<dbReference type="EMBL" id="LT934115">
    <property type="protein sequence ID" value="VAH69907.1"/>
    <property type="molecule type" value="Genomic_DNA"/>
</dbReference>
<feature type="region of interest" description="Disordered" evidence="5">
    <location>
        <begin position="41"/>
        <end position="66"/>
    </location>
</feature>
<dbReference type="GO" id="GO:0042760">
    <property type="term" value="P:very long-chain fatty acid catabolic process"/>
    <property type="evidence" value="ECO:0007669"/>
    <property type="project" value="TreeGrafter"/>
</dbReference>
<dbReference type="GO" id="GO:0015910">
    <property type="term" value="P:long-chain fatty acid import into peroxisome"/>
    <property type="evidence" value="ECO:0007669"/>
    <property type="project" value="TreeGrafter"/>
</dbReference>
<evidence type="ECO:0000256" key="3">
    <source>
        <dbReference type="ARBA" id="ARBA00022989"/>
    </source>
</evidence>
<keyword evidence="8" id="KW-1185">Reference proteome</keyword>
<evidence type="ECO:0000256" key="4">
    <source>
        <dbReference type="ARBA" id="ARBA00023136"/>
    </source>
</evidence>
<dbReference type="GO" id="GO:0007031">
    <property type="term" value="P:peroxisome organization"/>
    <property type="evidence" value="ECO:0007669"/>
    <property type="project" value="TreeGrafter"/>
</dbReference>
<accession>A0A9R0VSN5</accession>
<proteinExistence type="predicted"/>
<dbReference type="AlphaFoldDB" id="A0A9R0VSN5"/>
<evidence type="ECO:0000256" key="1">
    <source>
        <dbReference type="ARBA" id="ARBA00022448"/>
    </source>
</evidence>
<sequence>MSSLQLLQLTEHGRNLFSSRRRTLAVVSGALLAGGTLAYAQSGRRRKHREESHSNDGNAHTRSKEGICQNGVDGKVVKTRKKKNLLKSLHFLAAILLKKIGPSGTNYLLGLMLTAVLRTAIGHRLAKVQGYLFKSAFLRRVPAFTRLIIENLLLCFLQSTVYQTSKYLTGSLSLRFKKILTDLIHADYFENMVYYKISHVDHRISNPEQRIASDIPKFCAGLSDLVQDDLIAVADGLIYIWRICSYASPKYVLWTFRHMYLVLVAQLENFPLLLGS</sequence>
<dbReference type="GO" id="GO:0140359">
    <property type="term" value="F:ABC-type transporter activity"/>
    <property type="evidence" value="ECO:0007669"/>
    <property type="project" value="InterPro"/>
</dbReference>
<keyword evidence="3" id="KW-1133">Transmembrane helix</keyword>
<evidence type="ECO:0000313" key="7">
    <source>
        <dbReference type="EMBL" id="VAH69907.1"/>
    </source>
</evidence>
<protein>
    <recommendedName>
        <fullName evidence="6">ABC transmembrane type-1 domain-containing protein</fullName>
    </recommendedName>
</protein>
<dbReference type="InterPro" id="IPR050835">
    <property type="entry name" value="ABC_transporter_sub-D"/>
</dbReference>
<dbReference type="GO" id="GO:0005324">
    <property type="term" value="F:long-chain fatty acid transmembrane transporter activity"/>
    <property type="evidence" value="ECO:0007669"/>
    <property type="project" value="TreeGrafter"/>
</dbReference>
<dbReference type="Gramene" id="TRITD3Av1G278960.10">
    <property type="protein sequence ID" value="TRITD3Av1G278960.10"/>
    <property type="gene ID" value="TRITD3Av1G278960"/>
</dbReference>
<evidence type="ECO:0000313" key="8">
    <source>
        <dbReference type="Proteomes" id="UP000324705"/>
    </source>
</evidence>
<dbReference type="Pfam" id="PF06472">
    <property type="entry name" value="ABC_membrane_2"/>
    <property type="match status" value="1"/>
</dbReference>
<feature type="domain" description="ABC transmembrane type-1" evidence="6">
    <location>
        <begin position="93"/>
        <end position="263"/>
    </location>
</feature>
<organism evidence="7 8">
    <name type="scientific">Triticum turgidum subsp. durum</name>
    <name type="common">Durum wheat</name>
    <name type="synonym">Triticum durum</name>
    <dbReference type="NCBI Taxonomy" id="4567"/>
    <lineage>
        <taxon>Eukaryota</taxon>
        <taxon>Viridiplantae</taxon>
        <taxon>Streptophyta</taxon>
        <taxon>Embryophyta</taxon>
        <taxon>Tracheophyta</taxon>
        <taxon>Spermatophyta</taxon>
        <taxon>Magnoliopsida</taxon>
        <taxon>Liliopsida</taxon>
        <taxon>Poales</taxon>
        <taxon>Poaceae</taxon>
        <taxon>BOP clade</taxon>
        <taxon>Pooideae</taxon>
        <taxon>Triticodae</taxon>
        <taxon>Triticeae</taxon>
        <taxon>Triticinae</taxon>
        <taxon>Triticum</taxon>
    </lineage>
</organism>
<dbReference type="PANTHER" id="PTHR11384">
    <property type="entry name" value="ATP-BINDING CASSETTE, SUB-FAMILY D MEMBER"/>
    <property type="match status" value="1"/>
</dbReference>
<dbReference type="InterPro" id="IPR011527">
    <property type="entry name" value="ABC1_TM_dom"/>
</dbReference>